<evidence type="ECO:0008006" key="4">
    <source>
        <dbReference type="Google" id="ProtNLM"/>
    </source>
</evidence>
<dbReference type="OrthoDB" id="190201at2759"/>
<sequence>MSLYSIAAVFVLAGAATAKVSTNITVPVSVSAAVDIFDIAPIISNADATAFIQNLTRQGNNLTTAAFVEAENISGMYNISTQFCMPSSDPPEHPTLQILTHEVGFDRTYWDLAYDGFNYSYIDVATDEQKYLTLSYDSLGIGNSTHGDPVNEIQADKVIHVGHSFGSVQTYGLPDAFHTLSDGIVLTGFSLNSSFMPLFLIGGNFVQANLNQPFRFGSILPSSGSTTEEVAAAFRKPLDHAKVEDILAEYDLIDYVAGLEDPEERVAYADGYITNSNTGANQFLFFGPSGRYDPGIVIYAEETKQAIAPGEFLTLGGSSSASAFAGPVLVLTGSNDLPFCGGDCYATGNPKLPSIPAAVVEAFPKVPTGDFAAIIQPETGHGINLHYNATGAYNVIGDFLAAKGLASTYAKVPRWSCTECKISQESV</sequence>
<comment type="caution">
    <text evidence="2">The sequence shown here is derived from an EMBL/GenBank/DDBJ whole genome shotgun (WGS) entry which is preliminary data.</text>
</comment>
<accession>A0A8H3J5A2</accession>
<dbReference type="Gene3D" id="3.40.50.1820">
    <property type="entry name" value="alpha/beta hydrolase"/>
    <property type="match status" value="1"/>
</dbReference>
<proteinExistence type="predicted"/>
<gene>
    <name evidence="2" type="ORF">IMSHALPRED_002223</name>
</gene>
<protein>
    <recommendedName>
        <fullName evidence="4">AB hydrolase-1 domain-containing protein</fullName>
    </recommendedName>
</protein>
<reference evidence="2" key="1">
    <citation type="submission" date="2021-03" db="EMBL/GenBank/DDBJ databases">
        <authorList>
            <person name="Tagirdzhanova G."/>
        </authorList>
    </citation>
    <scope>NUCLEOTIDE SEQUENCE</scope>
</reference>
<dbReference type="EMBL" id="CAJPDT010000138">
    <property type="protein sequence ID" value="CAF9940920.1"/>
    <property type="molecule type" value="Genomic_DNA"/>
</dbReference>
<evidence type="ECO:0000313" key="2">
    <source>
        <dbReference type="EMBL" id="CAF9940920.1"/>
    </source>
</evidence>
<dbReference type="Proteomes" id="UP000664534">
    <property type="component" value="Unassembled WGS sequence"/>
</dbReference>
<name>A0A8H3J5A2_9LECA</name>
<dbReference type="AlphaFoldDB" id="A0A8H3J5A2"/>
<keyword evidence="1" id="KW-0732">Signal</keyword>
<evidence type="ECO:0000256" key="1">
    <source>
        <dbReference type="SAM" id="SignalP"/>
    </source>
</evidence>
<keyword evidence="3" id="KW-1185">Reference proteome</keyword>
<feature type="chain" id="PRO_5034914902" description="AB hydrolase-1 domain-containing protein" evidence="1">
    <location>
        <begin position="19"/>
        <end position="427"/>
    </location>
</feature>
<organism evidence="2 3">
    <name type="scientific">Imshaugia aleurites</name>
    <dbReference type="NCBI Taxonomy" id="172621"/>
    <lineage>
        <taxon>Eukaryota</taxon>
        <taxon>Fungi</taxon>
        <taxon>Dikarya</taxon>
        <taxon>Ascomycota</taxon>
        <taxon>Pezizomycotina</taxon>
        <taxon>Lecanoromycetes</taxon>
        <taxon>OSLEUM clade</taxon>
        <taxon>Lecanoromycetidae</taxon>
        <taxon>Lecanorales</taxon>
        <taxon>Lecanorineae</taxon>
        <taxon>Parmeliaceae</taxon>
        <taxon>Imshaugia</taxon>
    </lineage>
</organism>
<evidence type="ECO:0000313" key="3">
    <source>
        <dbReference type="Proteomes" id="UP000664534"/>
    </source>
</evidence>
<dbReference type="InterPro" id="IPR029058">
    <property type="entry name" value="AB_hydrolase_fold"/>
</dbReference>
<feature type="signal peptide" evidence="1">
    <location>
        <begin position="1"/>
        <end position="18"/>
    </location>
</feature>
<dbReference type="SUPFAM" id="SSF53474">
    <property type="entry name" value="alpha/beta-Hydrolases"/>
    <property type="match status" value="1"/>
</dbReference>